<evidence type="ECO:0000256" key="2">
    <source>
        <dbReference type="ARBA" id="ARBA00022692"/>
    </source>
</evidence>
<feature type="transmembrane region" description="Helical" evidence="5">
    <location>
        <begin position="237"/>
        <end position="258"/>
    </location>
</feature>
<dbReference type="SUPFAM" id="SSF103473">
    <property type="entry name" value="MFS general substrate transporter"/>
    <property type="match status" value="1"/>
</dbReference>
<sequence length="436" mass="46947">MASSSKTAGTPVFSAYYRYLLATAGFLVTLSLGTLYAWSIFIPHLEQEFGWTRAMVTIPFTVASLVFAFGMAPAGRIQDLKGPRPLLMVSAVLIFAGYGLSSLAHELWWIIITYGIIMGAAIATGYMSAVAAGLKWFPDMKGTATGILVGGFGASAAIFGPLVYYLNAEFGWRQTFIILGAIFAAIIAITSFVIKNPLPGWKPKGWDPTNVGGIRKHSPEYTGFEFPVKEMLKTREFWLMWTQYMLILTGGFGIIVHLKPMAMEFGGFSSAEATGLVVLIGLSNLAGRFVLSPLSDIIGRLKSFTIVGSLMMLATAFASLAVIFDAPWMLYFTAIVGGGAFGGYLALSPAFTADMWGMKNVGINYGAMFTAWGVASFAGPYSAGLLHDVTGSYVPAFFIFAFLCIPAILIARMLVKPFALKSYALNIGLERTESKG</sequence>
<keyword evidence="2 5" id="KW-0812">Transmembrane</keyword>
<feature type="transmembrane region" description="Helical" evidence="5">
    <location>
        <begin position="172"/>
        <end position="194"/>
    </location>
</feature>
<dbReference type="InterPro" id="IPR020846">
    <property type="entry name" value="MFS_dom"/>
</dbReference>
<organism evidence="7 8">
    <name type="scientific">Psychracetigena formicireducens</name>
    <dbReference type="NCBI Taxonomy" id="2986056"/>
    <lineage>
        <taxon>Bacteria</taxon>
        <taxon>Bacillati</taxon>
        <taxon>Candidatus Lithacetigenota</taxon>
        <taxon>Candidatus Psychracetigena</taxon>
    </lineage>
</organism>
<evidence type="ECO:0000313" key="8">
    <source>
        <dbReference type="Proteomes" id="UP000811545"/>
    </source>
</evidence>
<dbReference type="PROSITE" id="PS50850">
    <property type="entry name" value="MFS"/>
    <property type="match status" value="1"/>
</dbReference>
<evidence type="ECO:0000256" key="3">
    <source>
        <dbReference type="ARBA" id="ARBA00022989"/>
    </source>
</evidence>
<dbReference type="GO" id="GO:0005886">
    <property type="term" value="C:plasma membrane"/>
    <property type="evidence" value="ECO:0007669"/>
    <property type="project" value="UniProtKB-SubCell"/>
</dbReference>
<dbReference type="InterPro" id="IPR011701">
    <property type="entry name" value="MFS"/>
</dbReference>
<accession>A0A9E2BFM7</accession>
<dbReference type="InterPro" id="IPR036259">
    <property type="entry name" value="MFS_trans_sf"/>
</dbReference>
<evidence type="ECO:0000256" key="1">
    <source>
        <dbReference type="ARBA" id="ARBA00004651"/>
    </source>
</evidence>
<comment type="caution">
    <text evidence="7">The sequence shown here is derived from an EMBL/GenBank/DDBJ whole genome shotgun (WGS) entry which is preliminary data.</text>
</comment>
<feature type="transmembrane region" description="Helical" evidence="5">
    <location>
        <begin position="393"/>
        <end position="415"/>
    </location>
</feature>
<dbReference type="Proteomes" id="UP000811545">
    <property type="component" value="Unassembled WGS sequence"/>
</dbReference>
<keyword evidence="4 5" id="KW-0472">Membrane</keyword>
<feature type="domain" description="Major facilitator superfamily (MFS) profile" evidence="6">
    <location>
        <begin position="17"/>
        <end position="419"/>
    </location>
</feature>
<feature type="transmembrane region" description="Helical" evidence="5">
    <location>
        <begin position="270"/>
        <end position="291"/>
    </location>
</feature>
<dbReference type="Gene3D" id="1.20.1250.20">
    <property type="entry name" value="MFS general substrate transporter like domains"/>
    <property type="match status" value="2"/>
</dbReference>
<feature type="transmembrane region" description="Helical" evidence="5">
    <location>
        <begin position="303"/>
        <end position="324"/>
    </location>
</feature>
<feature type="transmembrane region" description="Helical" evidence="5">
    <location>
        <begin position="20"/>
        <end position="42"/>
    </location>
</feature>
<feature type="transmembrane region" description="Helical" evidence="5">
    <location>
        <begin position="86"/>
        <end position="105"/>
    </location>
</feature>
<feature type="transmembrane region" description="Helical" evidence="5">
    <location>
        <begin position="111"/>
        <end position="134"/>
    </location>
</feature>
<dbReference type="CDD" id="cd17353">
    <property type="entry name" value="MFS_OFA_like"/>
    <property type="match status" value="1"/>
</dbReference>
<proteinExistence type="predicted"/>
<dbReference type="Pfam" id="PF07690">
    <property type="entry name" value="MFS_1"/>
    <property type="match status" value="1"/>
</dbReference>
<evidence type="ECO:0000256" key="5">
    <source>
        <dbReference type="SAM" id="Phobius"/>
    </source>
</evidence>
<feature type="transmembrane region" description="Helical" evidence="5">
    <location>
        <begin position="363"/>
        <end position="381"/>
    </location>
</feature>
<reference evidence="7 8" key="1">
    <citation type="journal article" date="2021" name="bioRxiv">
        <title>Unique metabolic strategies in Hadean analogues reveal hints for primordial physiology.</title>
        <authorList>
            <person name="Nobu M.K."/>
            <person name="Nakai R."/>
            <person name="Tamazawa S."/>
            <person name="Mori H."/>
            <person name="Toyoda A."/>
            <person name="Ijiri A."/>
            <person name="Suzuki S."/>
            <person name="Kurokawa K."/>
            <person name="Kamagata Y."/>
            <person name="Tamaki H."/>
        </authorList>
    </citation>
    <scope>NUCLEOTIDE SEQUENCE [LARGE SCALE GENOMIC DNA]</scope>
    <source>
        <strain evidence="7">BS525</strain>
    </source>
</reference>
<evidence type="ECO:0000256" key="4">
    <source>
        <dbReference type="ARBA" id="ARBA00023136"/>
    </source>
</evidence>
<dbReference type="EMBL" id="QLTW01000018">
    <property type="protein sequence ID" value="MBT9144713.1"/>
    <property type="molecule type" value="Genomic_DNA"/>
</dbReference>
<feature type="transmembrane region" description="Helical" evidence="5">
    <location>
        <begin position="54"/>
        <end position="74"/>
    </location>
</feature>
<dbReference type="PANTHER" id="PTHR11360">
    <property type="entry name" value="MONOCARBOXYLATE TRANSPORTER"/>
    <property type="match status" value="1"/>
</dbReference>
<dbReference type="GO" id="GO:0022857">
    <property type="term" value="F:transmembrane transporter activity"/>
    <property type="evidence" value="ECO:0007669"/>
    <property type="project" value="InterPro"/>
</dbReference>
<feature type="transmembrane region" description="Helical" evidence="5">
    <location>
        <begin position="146"/>
        <end position="166"/>
    </location>
</feature>
<feature type="transmembrane region" description="Helical" evidence="5">
    <location>
        <begin position="330"/>
        <end position="351"/>
    </location>
</feature>
<dbReference type="AlphaFoldDB" id="A0A9E2BFM7"/>
<comment type="subcellular location">
    <subcellularLocation>
        <location evidence="1">Cell membrane</location>
        <topology evidence="1">Multi-pass membrane protein</topology>
    </subcellularLocation>
</comment>
<gene>
    <name evidence="7" type="primary">yhjX</name>
    <name evidence="7" type="ORF">DDT42_00559</name>
</gene>
<protein>
    <submittedName>
        <fullName evidence="7">MFS-type transporter YhjX</fullName>
    </submittedName>
</protein>
<evidence type="ECO:0000313" key="7">
    <source>
        <dbReference type="EMBL" id="MBT9144713.1"/>
    </source>
</evidence>
<evidence type="ECO:0000259" key="6">
    <source>
        <dbReference type="PROSITE" id="PS50850"/>
    </source>
</evidence>
<keyword evidence="3 5" id="KW-1133">Transmembrane helix</keyword>
<name>A0A9E2BFM7_PSYF1</name>
<dbReference type="InterPro" id="IPR050327">
    <property type="entry name" value="Proton-linked_MCT"/>
</dbReference>